<sequence>MRLQLVDHISAAKKNISKACMKGKLVVRYQAADVLPGINLLRMDMLWEFDLRLENGCIKCLIVVKLIAVNFYEDLISEKSSLLDKKKWVELIVPWKSEQKDYAMLQREVTRDEIEACFMRSSVVDAIQAFFQTGHMPKFVNNTSLILIPKVQQPKTMRKFRPIACCNVLYKGISTEIVNGYHKRSGRPRCFIKVVVMKAYDSVDWSFLWLMMEKLNFSIVFIAWIKKSLNTVKEIVHYFGEITGLKPNLKKISVYFAGNVDEISLSNTLGILTVFLPKLMIKEINGILQNVLWCDKCEGKEEQKWLHSYRLKGVSIWGVHKRSVDTNTWSKMLNLILKMRPLIVSKVGDGQHTSFLFDNWYPMGILDEVLKVVRRGKWPSSKSTNTEIQACIDGIPVIDGDVDDTVVWFNARRFTVKSMWQQIRYVRGNSLWHKLVWFKGNVPKFGFTAWLLCKRRLPTRDRLQAWGIVDDNSCVLCGEQEDIHHLFFSCQFSSRHLEDASNVFEGFSSSTELEG</sequence>
<gene>
    <name evidence="2" type="ORF">LIER_13342</name>
</gene>
<keyword evidence="3" id="KW-1185">Reference proteome</keyword>
<reference evidence="2 3" key="1">
    <citation type="submission" date="2024-01" db="EMBL/GenBank/DDBJ databases">
        <title>The complete chloroplast genome sequence of Lithospermum erythrorhizon: insights into the phylogenetic relationship among Boraginaceae species and the maternal lineages of purple gromwells.</title>
        <authorList>
            <person name="Okada T."/>
            <person name="Watanabe K."/>
        </authorList>
    </citation>
    <scope>NUCLEOTIDE SEQUENCE [LARGE SCALE GENOMIC DNA]</scope>
</reference>
<evidence type="ECO:0000259" key="1">
    <source>
        <dbReference type="Pfam" id="PF13966"/>
    </source>
</evidence>
<comment type="caution">
    <text evidence="2">The sequence shown here is derived from an EMBL/GenBank/DDBJ whole genome shotgun (WGS) entry which is preliminary data.</text>
</comment>
<dbReference type="AlphaFoldDB" id="A0AAV3PZM6"/>
<organism evidence="2 3">
    <name type="scientific">Lithospermum erythrorhizon</name>
    <name type="common">Purple gromwell</name>
    <name type="synonym">Lithospermum officinale var. erythrorhizon</name>
    <dbReference type="NCBI Taxonomy" id="34254"/>
    <lineage>
        <taxon>Eukaryota</taxon>
        <taxon>Viridiplantae</taxon>
        <taxon>Streptophyta</taxon>
        <taxon>Embryophyta</taxon>
        <taxon>Tracheophyta</taxon>
        <taxon>Spermatophyta</taxon>
        <taxon>Magnoliopsida</taxon>
        <taxon>eudicotyledons</taxon>
        <taxon>Gunneridae</taxon>
        <taxon>Pentapetalae</taxon>
        <taxon>asterids</taxon>
        <taxon>lamiids</taxon>
        <taxon>Boraginales</taxon>
        <taxon>Boraginaceae</taxon>
        <taxon>Boraginoideae</taxon>
        <taxon>Lithospermeae</taxon>
        <taxon>Lithospermum</taxon>
    </lineage>
</organism>
<dbReference type="Proteomes" id="UP001454036">
    <property type="component" value="Unassembled WGS sequence"/>
</dbReference>
<dbReference type="PANTHER" id="PTHR33116">
    <property type="entry name" value="REVERSE TRANSCRIPTASE ZINC-BINDING DOMAIN-CONTAINING PROTEIN-RELATED-RELATED"/>
    <property type="match status" value="1"/>
</dbReference>
<accession>A0AAV3PZM6</accession>
<evidence type="ECO:0000313" key="2">
    <source>
        <dbReference type="EMBL" id="GAA0155658.1"/>
    </source>
</evidence>
<dbReference type="EMBL" id="BAABME010002679">
    <property type="protein sequence ID" value="GAA0155658.1"/>
    <property type="molecule type" value="Genomic_DNA"/>
</dbReference>
<name>A0AAV3PZM6_LITER</name>
<evidence type="ECO:0000313" key="3">
    <source>
        <dbReference type="Proteomes" id="UP001454036"/>
    </source>
</evidence>
<protein>
    <recommendedName>
        <fullName evidence="1">Reverse transcriptase zinc-binding domain-containing protein</fullName>
    </recommendedName>
</protein>
<dbReference type="PANTHER" id="PTHR33116:SF78">
    <property type="entry name" value="OS12G0587133 PROTEIN"/>
    <property type="match status" value="1"/>
</dbReference>
<proteinExistence type="predicted"/>
<feature type="domain" description="Reverse transcriptase zinc-binding" evidence="1">
    <location>
        <begin position="414"/>
        <end position="494"/>
    </location>
</feature>
<dbReference type="InterPro" id="IPR026960">
    <property type="entry name" value="RVT-Znf"/>
</dbReference>
<dbReference type="Pfam" id="PF13966">
    <property type="entry name" value="zf-RVT"/>
    <property type="match status" value="1"/>
</dbReference>